<sequence>MKRFGPREEEVAKEEKGALPGAAAHHCHAGGNVYGTSASKVKLVVWGRDLPDDDPAHAYIKALINGFRAKNPDIDLEYLALGDPGLMDKTKVAMANNRDLPHIFQS</sequence>
<proteinExistence type="predicted"/>
<keyword evidence="2" id="KW-1185">Reference proteome</keyword>
<gene>
    <name evidence="1" type="ORF">G5B42_02155</name>
</gene>
<dbReference type="RefSeq" id="WP_181338801.1">
    <property type="nucleotide sequence ID" value="NZ_JAAKDE010000003.1"/>
</dbReference>
<dbReference type="EMBL" id="JAAKDE010000003">
    <property type="protein sequence ID" value="MBA2132352.1"/>
    <property type="molecule type" value="Genomic_DNA"/>
</dbReference>
<accession>A0A8J6I124</accession>
<protein>
    <submittedName>
        <fullName evidence="1">Uncharacterized protein</fullName>
    </submittedName>
</protein>
<dbReference type="Proteomes" id="UP000657177">
    <property type="component" value="Unassembled WGS sequence"/>
</dbReference>
<name>A0A8J6I124_9FIRM</name>
<organism evidence="1 2">
    <name type="scientific">Capillibacterium thermochitinicola</name>
    <dbReference type="NCBI Taxonomy" id="2699427"/>
    <lineage>
        <taxon>Bacteria</taxon>
        <taxon>Bacillati</taxon>
        <taxon>Bacillota</taxon>
        <taxon>Capillibacterium</taxon>
    </lineage>
</organism>
<dbReference type="Gene3D" id="3.40.190.10">
    <property type="entry name" value="Periplasmic binding protein-like II"/>
    <property type="match status" value="1"/>
</dbReference>
<comment type="caution">
    <text evidence="1">The sequence shown here is derived from an EMBL/GenBank/DDBJ whole genome shotgun (WGS) entry which is preliminary data.</text>
</comment>
<dbReference type="AlphaFoldDB" id="A0A8J6I124"/>
<dbReference type="SUPFAM" id="SSF53850">
    <property type="entry name" value="Periplasmic binding protein-like II"/>
    <property type="match status" value="1"/>
</dbReference>
<evidence type="ECO:0000313" key="1">
    <source>
        <dbReference type="EMBL" id="MBA2132352.1"/>
    </source>
</evidence>
<evidence type="ECO:0000313" key="2">
    <source>
        <dbReference type="Proteomes" id="UP000657177"/>
    </source>
</evidence>
<reference evidence="1" key="1">
    <citation type="submission" date="2020-06" db="EMBL/GenBank/DDBJ databases">
        <title>Novel chitinolytic bacterium.</title>
        <authorList>
            <person name="Ungkulpasvich U."/>
            <person name="Kosugi A."/>
            <person name="Uke A."/>
        </authorList>
    </citation>
    <scope>NUCLEOTIDE SEQUENCE</scope>
    <source>
        <strain evidence="1">UUS1-1</strain>
    </source>
</reference>